<organism evidence="4 5">
    <name type="scientific">Euplotes crassus</name>
    <dbReference type="NCBI Taxonomy" id="5936"/>
    <lineage>
        <taxon>Eukaryota</taxon>
        <taxon>Sar</taxon>
        <taxon>Alveolata</taxon>
        <taxon>Ciliophora</taxon>
        <taxon>Intramacronucleata</taxon>
        <taxon>Spirotrichea</taxon>
        <taxon>Hypotrichia</taxon>
        <taxon>Euplotida</taxon>
        <taxon>Euplotidae</taxon>
        <taxon>Moneuplotes</taxon>
    </lineage>
</organism>
<feature type="transmembrane region" description="Helical" evidence="2">
    <location>
        <begin position="73"/>
        <end position="97"/>
    </location>
</feature>
<evidence type="ECO:0000256" key="2">
    <source>
        <dbReference type="SAM" id="Phobius"/>
    </source>
</evidence>
<comment type="caution">
    <text evidence="4">The sequence shown here is derived from an EMBL/GenBank/DDBJ whole genome shotgun (WGS) entry which is preliminary data.</text>
</comment>
<feature type="region of interest" description="Disordered" evidence="1">
    <location>
        <begin position="214"/>
        <end position="243"/>
    </location>
</feature>
<accession>A0AAD1ULP3</accession>
<keyword evidence="2" id="KW-0472">Membrane</keyword>
<protein>
    <submittedName>
        <fullName evidence="4">Uncharacterized protein</fullName>
    </submittedName>
</protein>
<evidence type="ECO:0000313" key="4">
    <source>
        <dbReference type="EMBL" id="CAI2371708.1"/>
    </source>
</evidence>
<dbReference type="AlphaFoldDB" id="A0AAD1ULP3"/>
<proteinExistence type="predicted"/>
<feature type="transmembrane region" description="Helical" evidence="2">
    <location>
        <begin position="117"/>
        <end position="141"/>
    </location>
</feature>
<keyword evidence="2" id="KW-0812">Transmembrane</keyword>
<evidence type="ECO:0000256" key="1">
    <source>
        <dbReference type="SAM" id="MobiDB-lite"/>
    </source>
</evidence>
<feature type="compositionally biased region" description="Polar residues" evidence="1">
    <location>
        <begin position="214"/>
        <end position="224"/>
    </location>
</feature>
<sequence>MGSRENFYISKAALLVNLIYLTLMKVPYLLISISFSFDKDKSAGMIIATIVDITAWLLTLLLFAFAHGQGIGIAFVSLFIALAAIGSQIAVINYQLSFRDTCVNPSFKEFACYFSEMLNIIFIVMGFMQPIALIFSSFFNASGISGEEERRGRNYSVAKNIISEHSEHTEQTEEKSETFDINNNELEASAATEKEPSDQSAAVIEDVVEPNKNTNFSLNRSITNPERVPQQQDDESDILDSDDEKIVPLVKPLSIRRK</sequence>
<feature type="transmembrane region" description="Helical" evidence="2">
    <location>
        <begin position="43"/>
        <end position="66"/>
    </location>
</feature>
<dbReference type="Proteomes" id="UP001295684">
    <property type="component" value="Unassembled WGS sequence"/>
</dbReference>
<evidence type="ECO:0000313" key="3">
    <source>
        <dbReference type="EMBL" id="CAI2371707.1"/>
    </source>
</evidence>
<evidence type="ECO:0000313" key="5">
    <source>
        <dbReference type="Proteomes" id="UP001295684"/>
    </source>
</evidence>
<feature type="transmembrane region" description="Helical" evidence="2">
    <location>
        <begin position="12"/>
        <end position="37"/>
    </location>
</feature>
<dbReference type="EMBL" id="CAMPGE010012956">
    <property type="protein sequence ID" value="CAI2371708.1"/>
    <property type="molecule type" value="Genomic_DNA"/>
</dbReference>
<reference evidence="4" key="1">
    <citation type="submission" date="2023-07" db="EMBL/GenBank/DDBJ databases">
        <authorList>
            <consortium name="AG Swart"/>
            <person name="Singh M."/>
            <person name="Singh A."/>
            <person name="Seah K."/>
            <person name="Emmerich C."/>
        </authorList>
    </citation>
    <scope>NUCLEOTIDE SEQUENCE</scope>
    <source>
        <strain evidence="4">DP1</strain>
    </source>
</reference>
<keyword evidence="2" id="KW-1133">Transmembrane helix</keyword>
<feature type="compositionally biased region" description="Acidic residues" evidence="1">
    <location>
        <begin position="232"/>
        <end position="243"/>
    </location>
</feature>
<name>A0AAD1ULP3_EUPCR</name>
<dbReference type="EMBL" id="CAMPGE010012955">
    <property type="protein sequence ID" value="CAI2371707.1"/>
    <property type="molecule type" value="Genomic_DNA"/>
</dbReference>
<keyword evidence="5" id="KW-1185">Reference proteome</keyword>
<gene>
    <name evidence="3" type="ORF">ECRASSUSDP1_LOCUS13032</name>
    <name evidence="4" type="ORF">ECRASSUSDP1_LOCUS13033</name>
</gene>